<comment type="caution">
    <text evidence="1">The sequence shown here is derived from an EMBL/GenBank/DDBJ whole genome shotgun (WGS) entry which is preliminary data.</text>
</comment>
<dbReference type="Proteomes" id="UP000814033">
    <property type="component" value="Unassembled WGS sequence"/>
</dbReference>
<evidence type="ECO:0000313" key="1">
    <source>
        <dbReference type="EMBL" id="KAI0045535.1"/>
    </source>
</evidence>
<dbReference type="EMBL" id="MU275949">
    <property type="protein sequence ID" value="KAI0045535.1"/>
    <property type="molecule type" value="Genomic_DNA"/>
</dbReference>
<keyword evidence="2" id="KW-1185">Reference proteome</keyword>
<accession>A0ACB8RNN6</accession>
<organism evidence="1 2">
    <name type="scientific">Auriscalpium vulgare</name>
    <dbReference type="NCBI Taxonomy" id="40419"/>
    <lineage>
        <taxon>Eukaryota</taxon>
        <taxon>Fungi</taxon>
        <taxon>Dikarya</taxon>
        <taxon>Basidiomycota</taxon>
        <taxon>Agaricomycotina</taxon>
        <taxon>Agaricomycetes</taxon>
        <taxon>Russulales</taxon>
        <taxon>Auriscalpiaceae</taxon>
        <taxon>Auriscalpium</taxon>
    </lineage>
</organism>
<name>A0ACB8RNN6_9AGAM</name>
<protein>
    <submittedName>
        <fullName evidence="1">Uncharacterized protein</fullName>
    </submittedName>
</protein>
<evidence type="ECO:0000313" key="2">
    <source>
        <dbReference type="Proteomes" id="UP000814033"/>
    </source>
</evidence>
<gene>
    <name evidence="1" type="ORF">FA95DRAFT_1607644</name>
</gene>
<proteinExistence type="predicted"/>
<reference evidence="1" key="2">
    <citation type="journal article" date="2022" name="New Phytol.">
        <title>Evolutionary transition to the ectomycorrhizal habit in the genomes of a hyperdiverse lineage of mushroom-forming fungi.</title>
        <authorList>
            <person name="Looney B."/>
            <person name="Miyauchi S."/>
            <person name="Morin E."/>
            <person name="Drula E."/>
            <person name="Courty P.E."/>
            <person name="Kohler A."/>
            <person name="Kuo A."/>
            <person name="LaButti K."/>
            <person name="Pangilinan J."/>
            <person name="Lipzen A."/>
            <person name="Riley R."/>
            <person name="Andreopoulos W."/>
            <person name="He G."/>
            <person name="Johnson J."/>
            <person name="Nolan M."/>
            <person name="Tritt A."/>
            <person name="Barry K.W."/>
            <person name="Grigoriev I.V."/>
            <person name="Nagy L.G."/>
            <person name="Hibbett D."/>
            <person name="Henrissat B."/>
            <person name="Matheny P.B."/>
            <person name="Labbe J."/>
            <person name="Martin F.M."/>
        </authorList>
    </citation>
    <scope>NUCLEOTIDE SEQUENCE</scope>
    <source>
        <strain evidence="1">FP105234-sp</strain>
    </source>
</reference>
<reference evidence="1" key="1">
    <citation type="submission" date="2021-02" db="EMBL/GenBank/DDBJ databases">
        <authorList>
            <consortium name="DOE Joint Genome Institute"/>
            <person name="Ahrendt S."/>
            <person name="Looney B.P."/>
            <person name="Miyauchi S."/>
            <person name="Morin E."/>
            <person name="Drula E."/>
            <person name="Courty P.E."/>
            <person name="Chicoki N."/>
            <person name="Fauchery L."/>
            <person name="Kohler A."/>
            <person name="Kuo A."/>
            <person name="Labutti K."/>
            <person name="Pangilinan J."/>
            <person name="Lipzen A."/>
            <person name="Riley R."/>
            <person name="Andreopoulos W."/>
            <person name="He G."/>
            <person name="Johnson J."/>
            <person name="Barry K.W."/>
            <person name="Grigoriev I.V."/>
            <person name="Nagy L."/>
            <person name="Hibbett D."/>
            <person name="Henrissat B."/>
            <person name="Matheny P.B."/>
            <person name="Labbe J."/>
            <person name="Martin F."/>
        </authorList>
    </citation>
    <scope>NUCLEOTIDE SEQUENCE</scope>
    <source>
        <strain evidence="1">FP105234-sp</strain>
    </source>
</reference>
<sequence length="294" mass="33283">MSASNHLQVELLSRPPGGPGALIIGVVLAAMLYGVTSQQVVFYFGHFPQDGFFVKLWVIALWILDTVTTALSGHVVYNFFVLRFGELSYFPLSNWAFSVAALTTGAIIFLVQAFFIFRIRKLRRRVFPESRLTNVMFVFFTLLSLYAFATSIQLTYYDVSLPEAASRRPIYISNITIGTGLDVLITFAMVLILHQHRNEFAAKRNSIEQLIFFFFTRGVILTVFQALQVTLSYAAPKTNSWFVVFVCISKVYANSALVTLNNRERLERRASEARQLGYMMSGTYELSAPLELSR</sequence>